<sequence length="135" mass="14828">MRMMTTLVLGFALVASAVGASAKTPLRDVSEIDDAMLWVALAIEISDKCNEIDPRTFKGLSVLYGLKNRAQELGYSNSEIKAYVKSHEEKARMRQRGEKYVKSRGLNPSDPAALCSLGHTEIDRSSKIGVLLKAK</sequence>
<evidence type="ECO:0000313" key="3">
    <source>
        <dbReference type="Proteomes" id="UP000193827"/>
    </source>
</evidence>
<dbReference type="RefSeq" id="WP_085891880.1">
    <property type="nucleotide sequence ID" value="NZ_FWFL01000003.1"/>
</dbReference>
<proteinExistence type="predicted"/>
<dbReference type="OrthoDB" id="7658992at2"/>
<feature type="chain" id="PRO_5012531647" description="NADH dehydrogenase subunit E" evidence="1">
    <location>
        <begin position="23"/>
        <end position="135"/>
    </location>
</feature>
<dbReference type="EMBL" id="FWFL01000003">
    <property type="protein sequence ID" value="SLN34042.1"/>
    <property type="molecule type" value="Genomic_DNA"/>
</dbReference>
<keyword evidence="1" id="KW-0732">Signal</keyword>
<evidence type="ECO:0008006" key="4">
    <source>
        <dbReference type="Google" id="ProtNLM"/>
    </source>
</evidence>
<accession>A0A1Y5S761</accession>
<dbReference type="InterPro" id="IPR020349">
    <property type="entry name" value="Uncharacterised_14.7kDa"/>
</dbReference>
<keyword evidence="3" id="KW-1185">Reference proteome</keyword>
<feature type="signal peptide" evidence="1">
    <location>
        <begin position="1"/>
        <end position="22"/>
    </location>
</feature>
<protein>
    <recommendedName>
        <fullName evidence="4">NADH dehydrogenase subunit E</fullName>
    </recommendedName>
</protein>
<gene>
    <name evidence="2" type="ORF">PEL8287_01664</name>
</gene>
<evidence type="ECO:0000313" key="2">
    <source>
        <dbReference type="EMBL" id="SLN34042.1"/>
    </source>
</evidence>
<dbReference type="Proteomes" id="UP000193827">
    <property type="component" value="Unassembled WGS sequence"/>
</dbReference>
<dbReference type="AlphaFoldDB" id="A0A1Y5S761"/>
<reference evidence="2 3" key="1">
    <citation type="submission" date="2017-03" db="EMBL/GenBank/DDBJ databases">
        <authorList>
            <person name="Afonso C.L."/>
            <person name="Miller P.J."/>
            <person name="Scott M.A."/>
            <person name="Spackman E."/>
            <person name="Goraichik I."/>
            <person name="Dimitrov K.M."/>
            <person name="Suarez D.L."/>
            <person name="Swayne D.E."/>
        </authorList>
    </citation>
    <scope>NUCLEOTIDE SEQUENCE [LARGE SCALE GENOMIC DNA]</scope>
    <source>
        <strain evidence="2 3">CECT 8287</strain>
    </source>
</reference>
<evidence type="ECO:0000256" key="1">
    <source>
        <dbReference type="SAM" id="SignalP"/>
    </source>
</evidence>
<organism evidence="2 3">
    <name type="scientific">Roseovarius litorisediminis</name>
    <dbReference type="NCBI Taxonomy" id="1312363"/>
    <lineage>
        <taxon>Bacteria</taxon>
        <taxon>Pseudomonadati</taxon>
        <taxon>Pseudomonadota</taxon>
        <taxon>Alphaproteobacteria</taxon>
        <taxon>Rhodobacterales</taxon>
        <taxon>Roseobacteraceae</taxon>
        <taxon>Roseovarius</taxon>
    </lineage>
</organism>
<name>A0A1Y5S761_9RHOB</name>
<dbReference type="Pfam" id="PF17267">
    <property type="entry name" value="DUF5333"/>
    <property type="match status" value="1"/>
</dbReference>